<organism evidence="2 3">
    <name type="scientific">Pleurotus ostreatus</name>
    <name type="common">Oyster mushroom</name>
    <name type="synonym">White-rot fungus</name>
    <dbReference type="NCBI Taxonomy" id="5322"/>
    <lineage>
        <taxon>Eukaryota</taxon>
        <taxon>Fungi</taxon>
        <taxon>Dikarya</taxon>
        <taxon>Basidiomycota</taxon>
        <taxon>Agaricomycotina</taxon>
        <taxon>Agaricomycetes</taxon>
        <taxon>Agaricomycetidae</taxon>
        <taxon>Agaricales</taxon>
        <taxon>Pleurotineae</taxon>
        <taxon>Pleurotaceae</taxon>
        <taxon>Pleurotus</taxon>
    </lineage>
</organism>
<protein>
    <recommendedName>
        <fullName evidence="1">Fungal-type protein kinase domain-containing protein</fullName>
    </recommendedName>
</protein>
<dbReference type="Pfam" id="PF17667">
    <property type="entry name" value="Pkinase_fungal"/>
    <property type="match status" value="1"/>
</dbReference>
<dbReference type="GeneID" id="59377883"/>
<comment type="caution">
    <text evidence="2">The sequence shown here is derived from an EMBL/GenBank/DDBJ whole genome shotgun (WGS) entry which is preliminary data.</text>
</comment>
<dbReference type="AlphaFoldDB" id="A0A8H6ZWH1"/>
<dbReference type="InterPro" id="IPR011009">
    <property type="entry name" value="Kinase-like_dom_sf"/>
</dbReference>
<evidence type="ECO:0000259" key="1">
    <source>
        <dbReference type="Pfam" id="PF17667"/>
    </source>
</evidence>
<proteinExistence type="predicted"/>
<dbReference type="PANTHER" id="PTHR38248:SF2">
    <property type="entry name" value="FUNK1 11"/>
    <property type="match status" value="1"/>
</dbReference>
<dbReference type="InterPro" id="IPR040976">
    <property type="entry name" value="Pkinase_fungal"/>
</dbReference>
<dbReference type="PANTHER" id="PTHR38248">
    <property type="entry name" value="FUNK1 6"/>
    <property type="match status" value="1"/>
</dbReference>
<reference evidence="2" key="1">
    <citation type="submission" date="2019-07" db="EMBL/GenBank/DDBJ databases">
        <authorList>
            <person name="Palmer J.M."/>
        </authorList>
    </citation>
    <scope>NUCLEOTIDE SEQUENCE</scope>
    <source>
        <strain evidence="2">PC9</strain>
    </source>
</reference>
<sequence>MAGIPRYTAFRATRSAPESPEILSRMSLEETLAQAKGTIRDMARETKGNWIGPCPVEELFAGMSARTQLGTGLSTKLDTQETYYTDSSTSCEKKFHEIIVKVMLDGAGDTTLFAGHSLVDASIYPTQTWHGASNYEKGVVSKESPSVLELVLLGYDKKTPDARDIVDDTAQCSEPHDDCEAPYEIPEMTSTLIRGRLANHATEICRRQHRTHLYMVYVFHPFIRFIRWDRAGAIISQRVNYIEDCTPLVHFLSLFGRLDRAGKGFDPTVQVAPETEAGEAKKYLERWAPRTDQPVFKMDVPSAKGHRTRKFLVWGAIADPESPFGRATRGYPGVEVIDGVVSSTPMFLKEQWRDVASRLETVTLQELNDKGVKHVPTLVCGGDLPGQETKTHEVNDSSWRIGHKRILKRIHSRFVVAEVGSPLEQFPSSKTPVGHKQAYEKCGILHGDVSGGNILILDNNEGLLNDWDLARKEAEDDGGHQVSERTGTWQFMSFGLLRDPHKRHTARDDLESFFWVVLYYGLHYMSHSLAKAIQGVLVDIFDKFSFTHPDGIARGGIAKVALVTSNVYIGRRSRPELVFTRCPPLTDFIFRAVSILRQWHGRYDPTINGPTPDDDEEYIPATHADMEKTWDQALHSSLWPEGDHAIDQIRRTKTYDFIARRERPEWTDLKRSRLRELIDNEDEDGFPRKKRRKTCHGSEAAHL</sequence>
<accession>A0A8H6ZWH1</accession>
<evidence type="ECO:0000313" key="3">
    <source>
        <dbReference type="Proteomes" id="UP000623687"/>
    </source>
</evidence>
<gene>
    <name evidence="2" type="ORF">PC9H_008065</name>
</gene>
<evidence type="ECO:0000313" key="2">
    <source>
        <dbReference type="EMBL" id="KAF7428833.1"/>
    </source>
</evidence>
<feature type="domain" description="Fungal-type protein kinase" evidence="1">
    <location>
        <begin position="196"/>
        <end position="519"/>
    </location>
</feature>
<dbReference type="EMBL" id="JACETU010000005">
    <property type="protein sequence ID" value="KAF7428833.1"/>
    <property type="molecule type" value="Genomic_DNA"/>
</dbReference>
<dbReference type="SUPFAM" id="SSF56112">
    <property type="entry name" value="Protein kinase-like (PK-like)"/>
    <property type="match status" value="1"/>
</dbReference>
<keyword evidence="3" id="KW-1185">Reference proteome</keyword>
<dbReference type="VEuPathDB" id="FungiDB:PC9H_008065"/>
<dbReference type="Proteomes" id="UP000623687">
    <property type="component" value="Unassembled WGS sequence"/>
</dbReference>
<dbReference type="RefSeq" id="XP_036631205.1">
    <property type="nucleotide sequence ID" value="XM_036777585.1"/>
</dbReference>
<dbReference type="Gene3D" id="1.10.510.10">
    <property type="entry name" value="Transferase(Phosphotransferase) domain 1"/>
    <property type="match status" value="1"/>
</dbReference>
<dbReference type="OrthoDB" id="2747778at2759"/>
<name>A0A8H6ZWH1_PLEOS</name>